<dbReference type="GO" id="GO:0005730">
    <property type="term" value="C:nucleolus"/>
    <property type="evidence" value="ECO:0007669"/>
    <property type="project" value="TreeGrafter"/>
</dbReference>
<dbReference type="Proteomes" id="UP000836841">
    <property type="component" value="Chromosome 7"/>
</dbReference>
<gene>
    <name evidence="2" type="ORF">TAV2_LOCUS25202</name>
</gene>
<dbReference type="EMBL" id="OU466863">
    <property type="protein sequence ID" value="CAH2077506.1"/>
    <property type="molecule type" value="Genomic_DNA"/>
</dbReference>
<organism evidence="2 3">
    <name type="scientific">Thlaspi arvense</name>
    <name type="common">Field penny-cress</name>
    <dbReference type="NCBI Taxonomy" id="13288"/>
    <lineage>
        <taxon>Eukaryota</taxon>
        <taxon>Viridiplantae</taxon>
        <taxon>Streptophyta</taxon>
        <taxon>Embryophyta</taxon>
        <taxon>Tracheophyta</taxon>
        <taxon>Spermatophyta</taxon>
        <taxon>Magnoliopsida</taxon>
        <taxon>eudicotyledons</taxon>
        <taxon>Gunneridae</taxon>
        <taxon>Pentapetalae</taxon>
        <taxon>rosids</taxon>
        <taxon>malvids</taxon>
        <taxon>Brassicales</taxon>
        <taxon>Brassicaceae</taxon>
        <taxon>Thlaspideae</taxon>
        <taxon>Thlaspi</taxon>
    </lineage>
</organism>
<dbReference type="InterPro" id="IPR018849">
    <property type="entry name" value="Urb2/Npa2_C"/>
</dbReference>
<evidence type="ECO:0000313" key="3">
    <source>
        <dbReference type="Proteomes" id="UP000836841"/>
    </source>
</evidence>
<feature type="non-terminal residue" evidence="2">
    <location>
        <position position="111"/>
    </location>
</feature>
<name>A0AAU9T048_THLAR</name>
<dbReference type="Pfam" id="PF10441">
    <property type="entry name" value="Urb2"/>
    <property type="match status" value="1"/>
</dbReference>
<dbReference type="AlphaFoldDB" id="A0AAU9T048"/>
<sequence>PRQEKQVFGQHCFKFLSTYIWVSSGYGPLKTSIKRPITLSLNLVQTDSINDKRIWLNDEALRPGVYALIDSCSPHDLQYLNTAFGEGPCGNALATLQQNYKLTSSTEGKSR</sequence>
<accession>A0AAU9T048</accession>
<protein>
    <recommendedName>
        <fullName evidence="1">Nucleolar 27S pre-rRNA processing Urb2/Npa2 C-terminal domain-containing protein</fullName>
    </recommendedName>
</protein>
<dbReference type="InterPro" id="IPR052609">
    <property type="entry name" value="Ribosome_Biogenesis_Reg"/>
</dbReference>
<dbReference type="PANTHER" id="PTHR15682">
    <property type="entry name" value="UNHEALTHY RIBOSOME BIOGENESIS PROTEIN 2 HOMOLOG"/>
    <property type="match status" value="1"/>
</dbReference>
<feature type="domain" description="Nucleolar 27S pre-rRNA processing Urb2/Npa2 C-terminal" evidence="1">
    <location>
        <begin position="58"/>
        <end position="103"/>
    </location>
</feature>
<evidence type="ECO:0000259" key="1">
    <source>
        <dbReference type="Pfam" id="PF10441"/>
    </source>
</evidence>
<evidence type="ECO:0000313" key="2">
    <source>
        <dbReference type="EMBL" id="CAH2077506.1"/>
    </source>
</evidence>
<proteinExistence type="predicted"/>
<dbReference type="GO" id="GO:0042254">
    <property type="term" value="P:ribosome biogenesis"/>
    <property type="evidence" value="ECO:0007669"/>
    <property type="project" value="TreeGrafter"/>
</dbReference>
<keyword evidence="3" id="KW-1185">Reference proteome</keyword>
<dbReference type="PANTHER" id="PTHR15682:SF2">
    <property type="entry name" value="UNHEALTHY RIBOSOME BIOGENESIS PROTEIN 2 HOMOLOG"/>
    <property type="match status" value="1"/>
</dbReference>
<reference evidence="2 3" key="1">
    <citation type="submission" date="2022-03" db="EMBL/GenBank/DDBJ databases">
        <authorList>
            <person name="Nunn A."/>
            <person name="Chopra R."/>
            <person name="Nunn A."/>
            <person name="Contreras Garrido A."/>
        </authorList>
    </citation>
    <scope>NUCLEOTIDE SEQUENCE [LARGE SCALE GENOMIC DNA]</scope>
</reference>